<dbReference type="PANTHER" id="PTHR43680">
    <property type="entry name" value="NITRATE REDUCTASE MOLYBDENUM COFACTOR ASSEMBLY CHAPERONE"/>
    <property type="match status" value="1"/>
</dbReference>
<sequence length="233" mass="25649">MTKTFKVLAALLCYPTREICDAARDFRGVLNEEGLVAGPDLTALGELAAELSERDLYALQERYVELFDRSRSLSLHLFEHVHGESRDRGQAMVDLKALYEQSGLEPPANELPDFLPLFLEYLSTQELADARALLGEAVHVLDALADRLRKRESVYASVFGALGQIADRHAALDDAEVETPAEEDQSLEAIDKAWEEEQVIFGPDPNAGCPVAKDMLSQMAVPPATNPSKGDRP</sequence>
<dbReference type="Gene3D" id="1.10.3480.10">
    <property type="entry name" value="TorD-like"/>
    <property type="match status" value="1"/>
</dbReference>
<keyword evidence="3" id="KW-1185">Reference proteome</keyword>
<dbReference type="PANTHER" id="PTHR43680:SF2">
    <property type="entry name" value="NITRATE REDUCTASE MOLYBDENUM COFACTOR ASSEMBLY CHAPERONE NARJ"/>
    <property type="match status" value="1"/>
</dbReference>
<name>A0ABU7LU55_9PROT</name>
<reference evidence="2 3" key="1">
    <citation type="submission" date="2024-01" db="EMBL/GenBank/DDBJ databases">
        <title>Hyphobacterium bacterium isolated from marine sediment.</title>
        <authorList>
            <person name="Zhao S."/>
        </authorList>
    </citation>
    <scope>NUCLEOTIDE SEQUENCE [LARGE SCALE GENOMIC DNA]</scope>
    <source>
        <strain evidence="2 3">Y60-23</strain>
    </source>
</reference>
<dbReference type="EMBL" id="JAZDRO010000001">
    <property type="protein sequence ID" value="MEE2565093.1"/>
    <property type="molecule type" value="Genomic_DNA"/>
</dbReference>
<evidence type="ECO:0000313" key="2">
    <source>
        <dbReference type="EMBL" id="MEE2565093.1"/>
    </source>
</evidence>
<comment type="caution">
    <text evidence="2">The sequence shown here is derived from an EMBL/GenBank/DDBJ whole genome shotgun (WGS) entry which is preliminary data.</text>
</comment>
<dbReference type="SUPFAM" id="SSF89155">
    <property type="entry name" value="TorD-like"/>
    <property type="match status" value="1"/>
</dbReference>
<dbReference type="Pfam" id="PF02613">
    <property type="entry name" value="Nitrate_red_del"/>
    <property type="match status" value="1"/>
</dbReference>
<organism evidence="2 3">
    <name type="scientific">Hyphobacterium marinum</name>
    <dbReference type="NCBI Taxonomy" id="3116574"/>
    <lineage>
        <taxon>Bacteria</taxon>
        <taxon>Pseudomonadati</taxon>
        <taxon>Pseudomonadota</taxon>
        <taxon>Alphaproteobacteria</taxon>
        <taxon>Maricaulales</taxon>
        <taxon>Maricaulaceae</taxon>
        <taxon>Hyphobacterium</taxon>
    </lineage>
</organism>
<gene>
    <name evidence="2" type="primary">narJ</name>
    <name evidence="2" type="ORF">V0U35_00235</name>
</gene>
<evidence type="ECO:0000313" key="3">
    <source>
        <dbReference type="Proteomes" id="UP001310692"/>
    </source>
</evidence>
<evidence type="ECO:0000256" key="1">
    <source>
        <dbReference type="ARBA" id="ARBA00023063"/>
    </source>
</evidence>
<protein>
    <submittedName>
        <fullName evidence="2">Nitrate reductase molybdenum cofactor assembly chaperone</fullName>
    </submittedName>
</protein>
<keyword evidence="1" id="KW-0534">Nitrate assimilation</keyword>
<dbReference type="InterPro" id="IPR036411">
    <property type="entry name" value="TorD-like_sf"/>
</dbReference>
<dbReference type="RefSeq" id="WP_330194616.1">
    <property type="nucleotide sequence ID" value="NZ_JAZDRO010000001.1"/>
</dbReference>
<dbReference type="InterPro" id="IPR003765">
    <property type="entry name" value="NO3_reductase_chaperone_NarJ"/>
</dbReference>
<accession>A0ABU7LU55</accession>
<dbReference type="NCBIfam" id="TIGR00684">
    <property type="entry name" value="narJ"/>
    <property type="match status" value="1"/>
</dbReference>
<dbReference type="InterPro" id="IPR020945">
    <property type="entry name" value="DMSO/NO3_reduct_chaperone"/>
</dbReference>
<dbReference type="Proteomes" id="UP001310692">
    <property type="component" value="Unassembled WGS sequence"/>
</dbReference>
<proteinExistence type="predicted"/>